<evidence type="ECO:0000313" key="4">
    <source>
        <dbReference type="EMBL" id="RJE17453.1"/>
    </source>
</evidence>
<sequence length="632" mass="73607">NKVAYQGAAFSAQSRPELQDNDFDDTTSTESIPTKGSSSSMAPQTPSGSVVGGPTGSAKIQGKAPDTFDGTPSKMDHFLGQLSIYFGSTGETLTGNQKVMIAASYLRGSALDWFQIYLDEWEVNKCANDSEKRQVMTDYVQFRNAINGVFGDIDRKKNAERKLHHLVQRGKASEYAREFLKWTRQAGWDDDDTNMGLYERGLRPEVQYEVVKGGPYEDLSTLIMHSVKIDNQLYELRQLRQGRRYGYPTRGRPRPRQEPRHDPYGPMPMELDANEKRRPISNEEKEQRKQNHACFYCGKTGHYARQCNKKKRDRPQLRATQRYELSPGREDRGGYDTTGIRPPERPVLRATIRIEVPETPEGSPSEEEQHRALTWEECEKEHQEKRAREATKTWALNPSECEYHWDQKTQAVKSPDHPRHNEYPLWLCDCEWHRQVQEDNKEWTRANQNHPYHGDWGCTVEGCERCISSDKSEDFPDTQDPSHSNHPDHATVHWAFCYDDTCLIHQSGKNGSSYSPRYRKERLRATTIEDEWEIASYPDNDQDELDEAFKQLERVIQHVGGRPRDEEPITRRRENVEDMLEDRIRELEIKLCDLFADEGSDEQELREFKRKLQRLCDDHYEQQNQLHQQGYR</sequence>
<feature type="region of interest" description="Disordered" evidence="2">
    <location>
        <begin position="1"/>
        <end position="72"/>
    </location>
</feature>
<dbReference type="InterPro" id="IPR036875">
    <property type="entry name" value="Znf_CCHC_sf"/>
</dbReference>
<dbReference type="InterPro" id="IPR032567">
    <property type="entry name" value="RTL1-rel"/>
</dbReference>
<keyword evidence="1" id="KW-0479">Metal-binding</keyword>
<proteinExistence type="predicted"/>
<feature type="domain" description="CCHC-type" evidence="3">
    <location>
        <begin position="294"/>
        <end position="307"/>
    </location>
</feature>
<dbReference type="EMBL" id="MVGC01000940">
    <property type="protein sequence ID" value="RJE17453.1"/>
    <property type="molecule type" value="Genomic_DNA"/>
</dbReference>
<feature type="compositionally biased region" description="Polar residues" evidence="2">
    <location>
        <begin position="28"/>
        <end position="44"/>
    </location>
</feature>
<dbReference type="PROSITE" id="PS50158">
    <property type="entry name" value="ZF_CCHC"/>
    <property type="match status" value="1"/>
</dbReference>
<dbReference type="GO" id="GO:0008270">
    <property type="term" value="F:zinc ion binding"/>
    <property type="evidence" value="ECO:0007669"/>
    <property type="project" value="UniProtKB-KW"/>
</dbReference>
<name>A0A3A2Z5J3_9EURO</name>
<dbReference type="Proteomes" id="UP000266188">
    <property type="component" value="Unassembled WGS sequence"/>
</dbReference>
<accession>A0A3A2Z5J3</accession>
<evidence type="ECO:0000259" key="3">
    <source>
        <dbReference type="PROSITE" id="PS50158"/>
    </source>
</evidence>
<dbReference type="InterPro" id="IPR005162">
    <property type="entry name" value="Retrotrans_gag_dom"/>
</dbReference>
<dbReference type="STRING" id="2070753.A0A3A2Z5J3"/>
<dbReference type="InterPro" id="IPR001878">
    <property type="entry name" value="Znf_CCHC"/>
</dbReference>
<dbReference type="Gene3D" id="4.10.60.10">
    <property type="entry name" value="Zinc finger, CCHC-type"/>
    <property type="match status" value="1"/>
</dbReference>
<organism evidence="4 5">
    <name type="scientific">Aspergillus sclerotialis</name>
    <dbReference type="NCBI Taxonomy" id="2070753"/>
    <lineage>
        <taxon>Eukaryota</taxon>
        <taxon>Fungi</taxon>
        <taxon>Dikarya</taxon>
        <taxon>Ascomycota</taxon>
        <taxon>Pezizomycotina</taxon>
        <taxon>Eurotiomycetes</taxon>
        <taxon>Eurotiomycetidae</taxon>
        <taxon>Eurotiales</taxon>
        <taxon>Aspergillaceae</taxon>
        <taxon>Aspergillus</taxon>
        <taxon>Aspergillus subgen. Polypaecilum</taxon>
    </lineage>
</organism>
<dbReference type="PANTHER" id="PTHR15503">
    <property type="entry name" value="LDOC1 RELATED"/>
    <property type="match status" value="1"/>
</dbReference>
<evidence type="ECO:0000256" key="2">
    <source>
        <dbReference type="SAM" id="MobiDB-lite"/>
    </source>
</evidence>
<dbReference type="GO" id="GO:0003676">
    <property type="term" value="F:nucleic acid binding"/>
    <property type="evidence" value="ECO:0007669"/>
    <property type="project" value="InterPro"/>
</dbReference>
<feature type="region of interest" description="Disordered" evidence="2">
    <location>
        <begin position="244"/>
        <end position="273"/>
    </location>
</feature>
<dbReference type="SMART" id="SM00343">
    <property type="entry name" value="ZnF_C2HC"/>
    <property type="match status" value="1"/>
</dbReference>
<protein>
    <submittedName>
        <fullName evidence="4">Retrotransposon gag protein</fullName>
    </submittedName>
</protein>
<reference evidence="5" key="1">
    <citation type="submission" date="2017-02" db="EMBL/GenBank/DDBJ databases">
        <authorList>
            <person name="Tafer H."/>
            <person name="Lopandic K."/>
        </authorList>
    </citation>
    <scope>NUCLEOTIDE SEQUENCE [LARGE SCALE GENOMIC DNA]</scope>
    <source>
        <strain evidence="5">CBS 366.77</strain>
    </source>
</reference>
<dbReference type="AlphaFoldDB" id="A0A3A2Z5J3"/>
<keyword evidence="1" id="KW-0863">Zinc-finger</keyword>
<comment type="caution">
    <text evidence="4">The sequence shown here is derived from an EMBL/GenBank/DDBJ whole genome shotgun (WGS) entry which is preliminary data.</text>
</comment>
<feature type="non-terminal residue" evidence="4">
    <location>
        <position position="632"/>
    </location>
</feature>
<gene>
    <name evidence="4" type="ORF">PHISCL_10210</name>
</gene>
<dbReference type="SUPFAM" id="SSF57756">
    <property type="entry name" value="Retrovirus zinc finger-like domains"/>
    <property type="match status" value="1"/>
</dbReference>
<feature type="region of interest" description="Disordered" evidence="2">
    <location>
        <begin position="305"/>
        <end position="343"/>
    </location>
</feature>
<keyword evidence="1" id="KW-0862">Zinc</keyword>
<evidence type="ECO:0000256" key="1">
    <source>
        <dbReference type="PROSITE-ProRule" id="PRU00047"/>
    </source>
</evidence>
<dbReference type="Pfam" id="PF03732">
    <property type="entry name" value="Retrotrans_gag"/>
    <property type="match status" value="1"/>
</dbReference>
<dbReference type="PANTHER" id="PTHR15503:SF22">
    <property type="entry name" value="TRANSPOSON TY3-I GAG POLYPROTEIN"/>
    <property type="match status" value="1"/>
</dbReference>
<dbReference type="Pfam" id="PF00098">
    <property type="entry name" value="zf-CCHC"/>
    <property type="match status" value="1"/>
</dbReference>
<feature type="non-terminal residue" evidence="4">
    <location>
        <position position="1"/>
    </location>
</feature>
<dbReference type="OrthoDB" id="5234791at2759"/>
<evidence type="ECO:0000313" key="5">
    <source>
        <dbReference type="Proteomes" id="UP000266188"/>
    </source>
</evidence>
<keyword evidence="5" id="KW-1185">Reference proteome</keyword>